<proteinExistence type="predicted"/>
<keyword evidence="2" id="KW-1185">Reference proteome</keyword>
<evidence type="ECO:0000313" key="1">
    <source>
        <dbReference type="EMBL" id="KAJ1345573.1"/>
    </source>
</evidence>
<evidence type="ECO:0000313" key="2">
    <source>
        <dbReference type="Proteomes" id="UP001196413"/>
    </source>
</evidence>
<sequence length="378" mass="43268">MHRKWKLLAIPVDLRSFLEVKFAVVGYSSSYLVTMPSTVFEGDMLMNIYELSPQYAIRRNVIHLRDCDCFDEFRVYFHPCNRFLSVLVYNPEDFCLSNHNGCSQSSVLRVCTVFPDLSLCLSMTSSVTIVSRAESRDSDPMKKEHLRIHNNGFILNTGVTLVVIVFSHSPPTKIPQQKIWRVVKHNDPSFDAKPSSIVVGSGEVLAVESSLIYTTRERISYSLEDCDEQSLCDPKWACGLHKPLFVSRQEICVETLIHDIMTQFFLLFRGTHYRGIRDYETDVHRIDNQRVCAITIVCICEVQVLMDDGESTQNFFYLCLLETNWSVFSGWSRSGTCQIIKKLTKKVVRSVFTVKTFALVSGMLSIKCKEVFPSLCRV</sequence>
<comment type="caution">
    <text evidence="1">The sequence shown here is derived from an EMBL/GenBank/DDBJ whole genome shotgun (WGS) entry which is preliminary data.</text>
</comment>
<dbReference type="AlphaFoldDB" id="A0AAD5LVP1"/>
<organism evidence="1 2">
    <name type="scientific">Parelaphostrongylus tenuis</name>
    <name type="common">Meningeal worm</name>
    <dbReference type="NCBI Taxonomy" id="148309"/>
    <lineage>
        <taxon>Eukaryota</taxon>
        <taxon>Metazoa</taxon>
        <taxon>Ecdysozoa</taxon>
        <taxon>Nematoda</taxon>
        <taxon>Chromadorea</taxon>
        <taxon>Rhabditida</taxon>
        <taxon>Rhabditina</taxon>
        <taxon>Rhabditomorpha</taxon>
        <taxon>Strongyloidea</taxon>
        <taxon>Metastrongylidae</taxon>
        <taxon>Parelaphostrongylus</taxon>
    </lineage>
</organism>
<dbReference type="Proteomes" id="UP001196413">
    <property type="component" value="Unassembled WGS sequence"/>
</dbReference>
<accession>A0AAD5LVP1</accession>
<protein>
    <submittedName>
        <fullName evidence="1">Uncharacterized protein</fullName>
    </submittedName>
</protein>
<name>A0AAD5LVP1_PARTN</name>
<dbReference type="EMBL" id="JAHQIW010000023">
    <property type="protein sequence ID" value="KAJ1345573.1"/>
    <property type="molecule type" value="Genomic_DNA"/>
</dbReference>
<reference evidence="1" key="1">
    <citation type="submission" date="2021-06" db="EMBL/GenBank/DDBJ databases">
        <title>Parelaphostrongylus tenuis whole genome reference sequence.</title>
        <authorList>
            <person name="Garwood T.J."/>
            <person name="Larsen P.A."/>
            <person name="Fountain-Jones N.M."/>
            <person name="Garbe J.R."/>
            <person name="Macchietto M.G."/>
            <person name="Kania S.A."/>
            <person name="Gerhold R.W."/>
            <person name="Richards J.E."/>
            <person name="Wolf T.M."/>
        </authorList>
    </citation>
    <scope>NUCLEOTIDE SEQUENCE</scope>
    <source>
        <strain evidence="1">MNPRO001-30</strain>
        <tissue evidence="1">Meninges</tissue>
    </source>
</reference>
<gene>
    <name evidence="1" type="ORF">KIN20_000138</name>
</gene>